<sequence>MEVTGLVLGGIPLAIWALEKYAEPFEAFRHYRTSIETFRTDLILQNRHLQTTLANIGLGSDPTAEELRECFERQFPSISKELLLIVQRMDDVAATLLRNLEVNTISKPAGMPDKFQWEWRRVKHSFSTKKRNKVVEDLRNWNDDLRRSLERPEIPAEDDSIKVQYLKRRFNIQRCDTIRLCLGSLHRALEYGFSCPCSPAHEAAIYLDWEAYESTESKPFKVAVSYNTPSHQSSSWHKLCFTMDTPPKELEE</sequence>
<dbReference type="PANTHER" id="PTHR35186:SF4">
    <property type="entry name" value="PRION-INHIBITION AND PROPAGATION HELO DOMAIN-CONTAINING PROTEIN"/>
    <property type="match status" value="1"/>
</dbReference>
<accession>A0AAD6HVA6</accession>
<evidence type="ECO:0000313" key="2">
    <source>
        <dbReference type="Proteomes" id="UP001215712"/>
    </source>
</evidence>
<dbReference type="PANTHER" id="PTHR35186">
    <property type="entry name" value="ANK_REP_REGION DOMAIN-CONTAINING PROTEIN"/>
    <property type="match status" value="1"/>
</dbReference>
<protein>
    <submittedName>
        <fullName evidence="1">Uncharacterized protein</fullName>
    </submittedName>
</protein>
<proteinExistence type="predicted"/>
<dbReference type="AlphaFoldDB" id="A0AAD6HVA6"/>
<name>A0AAD6HVA6_9EURO</name>
<dbReference type="EMBL" id="JAQJAN010000002">
    <property type="protein sequence ID" value="KAJ5738350.1"/>
    <property type="molecule type" value="Genomic_DNA"/>
</dbReference>
<comment type="caution">
    <text evidence="1">The sequence shown here is derived from an EMBL/GenBank/DDBJ whole genome shotgun (WGS) entry which is preliminary data.</text>
</comment>
<gene>
    <name evidence="1" type="ORF">N7493_001505</name>
</gene>
<keyword evidence="2" id="KW-1185">Reference proteome</keyword>
<organism evidence="1 2">
    <name type="scientific">Penicillium malachiteum</name>
    <dbReference type="NCBI Taxonomy" id="1324776"/>
    <lineage>
        <taxon>Eukaryota</taxon>
        <taxon>Fungi</taxon>
        <taxon>Dikarya</taxon>
        <taxon>Ascomycota</taxon>
        <taxon>Pezizomycotina</taxon>
        <taxon>Eurotiomycetes</taxon>
        <taxon>Eurotiomycetidae</taxon>
        <taxon>Eurotiales</taxon>
        <taxon>Aspergillaceae</taxon>
        <taxon>Penicillium</taxon>
    </lineage>
</organism>
<dbReference type="Proteomes" id="UP001215712">
    <property type="component" value="Unassembled WGS sequence"/>
</dbReference>
<reference evidence="1" key="2">
    <citation type="submission" date="2023-01" db="EMBL/GenBank/DDBJ databases">
        <authorList>
            <person name="Petersen C."/>
        </authorList>
    </citation>
    <scope>NUCLEOTIDE SEQUENCE</scope>
    <source>
        <strain evidence="1">IBT 17514</strain>
    </source>
</reference>
<reference evidence="1" key="1">
    <citation type="journal article" date="2023" name="IMA Fungus">
        <title>Comparative genomic study of the Penicillium genus elucidates a diverse pangenome and 15 lateral gene transfer events.</title>
        <authorList>
            <person name="Petersen C."/>
            <person name="Sorensen T."/>
            <person name="Nielsen M.R."/>
            <person name="Sondergaard T.E."/>
            <person name="Sorensen J.L."/>
            <person name="Fitzpatrick D.A."/>
            <person name="Frisvad J.C."/>
            <person name="Nielsen K.L."/>
        </authorList>
    </citation>
    <scope>NUCLEOTIDE SEQUENCE</scope>
    <source>
        <strain evidence="1">IBT 17514</strain>
    </source>
</reference>
<evidence type="ECO:0000313" key="1">
    <source>
        <dbReference type="EMBL" id="KAJ5738350.1"/>
    </source>
</evidence>